<keyword evidence="9" id="KW-1185">Reference proteome</keyword>
<gene>
    <name evidence="7" type="ORF">FF098_002900</name>
    <name evidence="6" type="ORF">GCM10011355_05880</name>
</gene>
<keyword evidence="4 5" id="KW-0472">Membrane</keyword>
<proteinExistence type="predicted"/>
<dbReference type="Gene3D" id="1.20.1550.10">
    <property type="entry name" value="DsbB-like"/>
    <property type="match status" value="1"/>
</dbReference>
<evidence type="ECO:0000256" key="2">
    <source>
        <dbReference type="ARBA" id="ARBA00022692"/>
    </source>
</evidence>
<evidence type="ECO:0000256" key="4">
    <source>
        <dbReference type="ARBA" id="ARBA00023136"/>
    </source>
</evidence>
<dbReference type="InterPro" id="IPR003752">
    <property type="entry name" value="DiS_bond_form_DsbB/BdbC"/>
</dbReference>
<dbReference type="InterPro" id="IPR023380">
    <property type="entry name" value="DsbB-like_sf"/>
</dbReference>
<dbReference type="GO" id="GO:0006457">
    <property type="term" value="P:protein folding"/>
    <property type="evidence" value="ECO:0007669"/>
    <property type="project" value="InterPro"/>
</dbReference>
<dbReference type="GO" id="GO:0015035">
    <property type="term" value="F:protein-disulfide reductase activity"/>
    <property type="evidence" value="ECO:0007669"/>
    <property type="project" value="InterPro"/>
</dbReference>
<dbReference type="GO" id="GO:0016020">
    <property type="term" value="C:membrane"/>
    <property type="evidence" value="ECO:0007669"/>
    <property type="project" value="UniProtKB-SubCell"/>
</dbReference>
<reference evidence="7 9" key="2">
    <citation type="submission" date="2020-02" db="EMBL/GenBank/DDBJ databases">
        <title>Genome sequence of Parvularcula flava strain NH6-79.</title>
        <authorList>
            <person name="Abdul Karim M.H."/>
            <person name="Lam M.Q."/>
            <person name="Chen S.J."/>
            <person name="Yahya A."/>
            <person name="Shahir S."/>
            <person name="Shamsir M.S."/>
            <person name="Chong C.S."/>
        </authorList>
    </citation>
    <scope>NUCLEOTIDE SEQUENCE [LARGE SCALE GENOMIC DNA]</scope>
    <source>
        <strain evidence="7 9">NH6-79</strain>
    </source>
</reference>
<keyword evidence="3 5" id="KW-1133">Transmembrane helix</keyword>
<accession>A0A8J3A1R4</accession>
<feature type="transmembrane region" description="Helical" evidence="5">
    <location>
        <begin position="147"/>
        <end position="166"/>
    </location>
</feature>
<name>A0A8J3A1R4_9PROT</name>
<evidence type="ECO:0000313" key="7">
    <source>
        <dbReference type="EMBL" id="NHK26855.1"/>
    </source>
</evidence>
<evidence type="ECO:0000256" key="3">
    <source>
        <dbReference type="ARBA" id="ARBA00022989"/>
    </source>
</evidence>
<reference evidence="6" key="1">
    <citation type="journal article" date="2014" name="Int. J. Syst. Evol. Microbiol.">
        <title>Complete genome sequence of Corynebacterium casei LMG S-19264T (=DSM 44701T), isolated from a smear-ripened cheese.</title>
        <authorList>
            <consortium name="US DOE Joint Genome Institute (JGI-PGF)"/>
            <person name="Walter F."/>
            <person name="Albersmeier A."/>
            <person name="Kalinowski J."/>
            <person name="Ruckert C."/>
        </authorList>
    </citation>
    <scope>NUCLEOTIDE SEQUENCE</scope>
    <source>
        <strain evidence="6">CGMCC 1.14984</strain>
    </source>
</reference>
<feature type="transmembrane region" description="Helical" evidence="5">
    <location>
        <begin position="75"/>
        <end position="96"/>
    </location>
</feature>
<evidence type="ECO:0000256" key="1">
    <source>
        <dbReference type="ARBA" id="ARBA00004141"/>
    </source>
</evidence>
<evidence type="ECO:0000313" key="9">
    <source>
        <dbReference type="Proteomes" id="UP000818603"/>
    </source>
</evidence>
<evidence type="ECO:0000313" key="6">
    <source>
        <dbReference type="EMBL" id="GGH93619.1"/>
    </source>
</evidence>
<dbReference type="EMBL" id="VCJR02000001">
    <property type="protein sequence ID" value="NHK26855.1"/>
    <property type="molecule type" value="Genomic_DNA"/>
</dbReference>
<comment type="caution">
    <text evidence="6">The sequence shown here is derived from an EMBL/GenBank/DDBJ whole genome shotgun (WGS) entry which is preliminary data.</text>
</comment>
<evidence type="ECO:0000313" key="8">
    <source>
        <dbReference type="Proteomes" id="UP000621856"/>
    </source>
</evidence>
<reference evidence="6" key="3">
    <citation type="submission" date="2020-09" db="EMBL/GenBank/DDBJ databases">
        <authorList>
            <person name="Sun Q."/>
            <person name="Zhou Y."/>
        </authorList>
    </citation>
    <scope>NUCLEOTIDE SEQUENCE</scope>
    <source>
        <strain evidence="6">CGMCC 1.14984</strain>
    </source>
</reference>
<evidence type="ECO:0000256" key="5">
    <source>
        <dbReference type="SAM" id="Phobius"/>
    </source>
</evidence>
<feature type="transmembrane region" description="Helical" evidence="5">
    <location>
        <begin position="52"/>
        <end position="68"/>
    </location>
</feature>
<dbReference type="AlphaFoldDB" id="A0A8J3A1R4"/>
<organism evidence="6 8">
    <name type="scientific">Aquisalinus luteolus</name>
    <dbReference type="NCBI Taxonomy" id="1566827"/>
    <lineage>
        <taxon>Bacteria</taxon>
        <taxon>Pseudomonadati</taxon>
        <taxon>Pseudomonadota</taxon>
        <taxon>Alphaproteobacteria</taxon>
        <taxon>Parvularculales</taxon>
        <taxon>Parvularculaceae</taxon>
        <taxon>Aquisalinus</taxon>
    </lineage>
</organism>
<comment type="subcellular location">
    <subcellularLocation>
        <location evidence="1">Membrane</location>
        <topology evidence="1">Multi-pass membrane protein</topology>
    </subcellularLocation>
</comment>
<protein>
    <submittedName>
        <fullName evidence="7">Disulfide bond formation protein B</fullName>
    </submittedName>
</protein>
<feature type="transmembrane region" description="Helical" evidence="5">
    <location>
        <begin position="12"/>
        <end position="32"/>
    </location>
</feature>
<dbReference type="Proteomes" id="UP000621856">
    <property type="component" value="Unassembled WGS sequence"/>
</dbReference>
<sequence length="185" mass="19732">MDERLNKLLTPYGAAGVAATGSLLLLAGAHAFERFGKLAPCMLCLDQREAHWTALAAALITLAIWRFFKASRAVAASLGVTSLIYLFSAVLAAYHAGVEWKFWPGPATCSGGAMINSPEELFAQLESGAPMVSCSDAAWRFLGISMAGYNALFSLALAGLTAWATVRMVRALRDDRFALTPSATR</sequence>
<dbReference type="Pfam" id="PF02600">
    <property type="entry name" value="DsbB"/>
    <property type="match status" value="1"/>
</dbReference>
<keyword evidence="2 5" id="KW-0812">Transmembrane</keyword>
<dbReference type="EMBL" id="BMGZ01000001">
    <property type="protein sequence ID" value="GGH93619.1"/>
    <property type="molecule type" value="Genomic_DNA"/>
</dbReference>
<dbReference type="RefSeq" id="WP_155137113.1">
    <property type="nucleotide sequence ID" value="NZ_BMGZ01000001.1"/>
</dbReference>
<dbReference type="SUPFAM" id="SSF158442">
    <property type="entry name" value="DsbB-like"/>
    <property type="match status" value="1"/>
</dbReference>
<dbReference type="Proteomes" id="UP000818603">
    <property type="component" value="Unassembled WGS sequence"/>
</dbReference>